<proteinExistence type="predicted"/>
<sequence length="118" mass="13631">MASRRGKCQVVFYVDGGRDSDSKRTWYAEECVDEQAARNLAIRTLLDNYMLLIYPRPESLPIDDRLYWCELVPGDYVDGKWQPVPALDRDAAFLNPLNGEITFSLAASMKHWQQLRMS</sequence>
<dbReference type="Proteomes" id="UP001428817">
    <property type="component" value="Unassembled WGS sequence"/>
</dbReference>
<organism evidence="1 2">
    <name type="scientific">Pseudonocardia eucalypti</name>
    <dbReference type="NCBI Taxonomy" id="648755"/>
    <lineage>
        <taxon>Bacteria</taxon>
        <taxon>Bacillati</taxon>
        <taxon>Actinomycetota</taxon>
        <taxon>Actinomycetes</taxon>
        <taxon>Pseudonocardiales</taxon>
        <taxon>Pseudonocardiaceae</taxon>
        <taxon>Pseudonocardia</taxon>
    </lineage>
</organism>
<evidence type="ECO:0000313" key="1">
    <source>
        <dbReference type="EMBL" id="GAA5154834.1"/>
    </source>
</evidence>
<name>A0ABP9Q0D6_9PSEU</name>
<reference evidence="2" key="1">
    <citation type="journal article" date="2019" name="Int. J. Syst. Evol. Microbiol.">
        <title>The Global Catalogue of Microorganisms (GCM) 10K type strain sequencing project: providing services to taxonomists for standard genome sequencing and annotation.</title>
        <authorList>
            <consortium name="The Broad Institute Genomics Platform"/>
            <consortium name="The Broad Institute Genome Sequencing Center for Infectious Disease"/>
            <person name="Wu L."/>
            <person name="Ma J."/>
        </authorList>
    </citation>
    <scope>NUCLEOTIDE SEQUENCE [LARGE SCALE GENOMIC DNA]</scope>
    <source>
        <strain evidence="2">JCM 18303</strain>
    </source>
</reference>
<dbReference type="RefSeq" id="WP_185061486.1">
    <property type="nucleotide sequence ID" value="NZ_BAABJP010000008.1"/>
</dbReference>
<gene>
    <name evidence="1" type="ORF">GCM10023321_27330</name>
</gene>
<dbReference type="EMBL" id="BAABJP010000008">
    <property type="protein sequence ID" value="GAA5154834.1"/>
    <property type="molecule type" value="Genomic_DNA"/>
</dbReference>
<comment type="caution">
    <text evidence="1">The sequence shown here is derived from an EMBL/GenBank/DDBJ whole genome shotgun (WGS) entry which is preliminary data.</text>
</comment>
<protein>
    <submittedName>
        <fullName evidence="1">Uncharacterized protein</fullName>
    </submittedName>
</protein>
<evidence type="ECO:0000313" key="2">
    <source>
        <dbReference type="Proteomes" id="UP001428817"/>
    </source>
</evidence>
<accession>A0ABP9Q0D6</accession>
<keyword evidence="2" id="KW-1185">Reference proteome</keyword>